<comment type="caution">
    <text evidence="1">The sequence shown here is derived from an EMBL/GenBank/DDBJ whole genome shotgun (WGS) entry which is preliminary data.</text>
</comment>
<organism evidence="1 2">
    <name type="scientific">Ectobacillus funiculus</name>
    <dbReference type="NCBI Taxonomy" id="137993"/>
    <lineage>
        <taxon>Bacteria</taxon>
        <taxon>Bacillati</taxon>
        <taxon>Bacillota</taxon>
        <taxon>Bacilli</taxon>
        <taxon>Bacillales</taxon>
        <taxon>Bacillaceae</taxon>
        <taxon>Ectobacillus</taxon>
    </lineage>
</organism>
<evidence type="ECO:0000313" key="1">
    <source>
        <dbReference type="EMBL" id="MFB9759235.1"/>
    </source>
</evidence>
<gene>
    <name evidence="1" type="ORF">ACFFMS_12365</name>
</gene>
<dbReference type="Proteomes" id="UP001589609">
    <property type="component" value="Unassembled WGS sequence"/>
</dbReference>
<name>A0ABV5WF91_9BACI</name>
<evidence type="ECO:0000313" key="2">
    <source>
        <dbReference type="Proteomes" id="UP001589609"/>
    </source>
</evidence>
<sequence>MQRQEIEQRLELLIDNRVNLKDPDEKWAIPLANDRKIDNKKL</sequence>
<dbReference type="RefSeq" id="WP_379949530.1">
    <property type="nucleotide sequence ID" value="NZ_JBHMAF010000065.1"/>
</dbReference>
<accession>A0ABV5WF91</accession>
<reference evidence="1 2" key="1">
    <citation type="submission" date="2024-09" db="EMBL/GenBank/DDBJ databases">
        <authorList>
            <person name="Sun Q."/>
            <person name="Mori K."/>
        </authorList>
    </citation>
    <scope>NUCLEOTIDE SEQUENCE [LARGE SCALE GENOMIC DNA]</scope>
    <source>
        <strain evidence="1 2">JCM 11201</strain>
    </source>
</reference>
<proteinExistence type="predicted"/>
<keyword evidence="2" id="KW-1185">Reference proteome</keyword>
<protein>
    <submittedName>
        <fullName evidence="1">Uncharacterized protein</fullName>
    </submittedName>
</protein>
<dbReference type="EMBL" id="JBHMAF010000065">
    <property type="protein sequence ID" value="MFB9759235.1"/>
    <property type="molecule type" value="Genomic_DNA"/>
</dbReference>